<name>A0ABS8SVX5_DATST</name>
<dbReference type="InterPro" id="IPR001810">
    <property type="entry name" value="F-box_dom"/>
</dbReference>
<dbReference type="CDD" id="cd22157">
    <property type="entry name" value="F-box_AtFBW1-like"/>
    <property type="match status" value="1"/>
</dbReference>
<dbReference type="InterPro" id="IPR013187">
    <property type="entry name" value="F-box-assoc_dom_typ3"/>
</dbReference>
<dbReference type="InterPro" id="IPR017451">
    <property type="entry name" value="F-box-assoc_interact_dom"/>
</dbReference>
<evidence type="ECO:0000313" key="2">
    <source>
        <dbReference type="EMBL" id="MCD7463167.1"/>
    </source>
</evidence>
<dbReference type="Pfam" id="PF00646">
    <property type="entry name" value="F-box"/>
    <property type="match status" value="1"/>
</dbReference>
<dbReference type="Pfam" id="PF08268">
    <property type="entry name" value="FBA_3"/>
    <property type="match status" value="1"/>
</dbReference>
<reference evidence="2 3" key="1">
    <citation type="journal article" date="2021" name="BMC Genomics">
        <title>Datura genome reveals duplications of psychoactive alkaloid biosynthetic genes and high mutation rate following tissue culture.</title>
        <authorList>
            <person name="Rajewski A."/>
            <person name="Carter-House D."/>
            <person name="Stajich J."/>
            <person name="Litt A."/>
        </authorList>
    </citation>
    <scope>NUCLEOTIDE SEQUENCE [LARGE SCALE GENOMIC DNA]</scope>
    <source>
        <strain evidence="2">AR-01</strain>
    </source>
</reference>
<dbReference type="Proteomes" id="UP000823775">
    <property type="component" value="Unassembled WGS sequence"/>
</dbReference>
<evidence type="ECO:0000313" key="3">
    <source>
        <dbReference type="Proteomes" id="UP000823775"/>
    </source>
</evidence>
<organism evidence="2 3">
    <name type="scientific">Datura stramonium</name>
    <name type="common">Jimsonweed</name>
    <name type="synonym">Common thornapple</name>
    <dbReference type="NCBI Taxonomy" id="4076"/>
    <lineage>
        <taxon>Eukaryota</taxon>
        <taxon>Viridiplantae</taxon>
        <taxon>Streptophyta</taxon>
        <taxon>Embryophyta</taxon>
        <taxon>Tracheophyta</taxon>
        <taxon>Spermatophyta</taxon>
        <taxon>Magnoliopsida</taxon>
        <taxon>eudicotyledons</taxon>
        <taxon>Gunneridae</taxon>
        <taxon>Pentapetalae</taxon>
        <taxon>asterids</taxon>
        <taxon>lamiids</taxon>
        <taxon>Solanales</taxon>
        <taxon>Solanaceae</taxon>
        <taxon>Solanoideae</taxon>
        <taxon>Datureae</taxon>
        <taxon>Datura</taxon>
    </lineage>
</organism>
<evidence type="ECO:0000259" key="1">
    <source>
        <dbReference type="SMART" id="SM00256"/>
    </source>
</evidence>
<dbReference type="SMART" id="SM00256">
    <property type="entry name" value="FBOX"/>
    <property type="match status" value="1"/>
</dbReference>
<accession>A0ABS8SVX5</accession>
<dbReference type="EMBL" id="JACEIK010000870">
    <property type="protein sequence ID" value="MCD7463167.1"/>
    <property type="molecule type" value="Genomic_DNA"/>
</dbReference>
<gene>
    <name evidence="2" type="ORF">HAX54_050083</name>
</gene>
<dbReference type="InterPro" id="IPR055290">
    <property type="entry name" value="At3g26010-like"/>
</dbReference>
<keyword evidence="3" id="KW-1185">Reference proteome</keyword>
<dbReference type="PANTHER" id="PTHR35546:SF130">
    <property type="entry name" value="EXPRESSED PROTEIN"/>
    <property type="match status" value="1"/>
</dbReference>
<comment type="caution">
    <text evidence="2">The sequence shown here is derived from an EMBL/GenBank/DDBJ whole genome shotgun (WGS) entry which is preliminary data.</text>
</comment>
<feature type="domain" description="F-box" evidence="1">
    <location>
        <begin position="22"/>
        <end position="62"/>
    </location>
</feature>
<dbReference type="Gene3D" id="1.20.1280.50">
    <property type="match status" value="1"/>
</dbReference>
<dbReference type="NCBIfam" id="TIGR01640">
    <property type="entry name" value="F_box_assoc_1"/>
    <property type="match status" value="1"/>
</dbReference>
<proteinExistence type="predicted"/>
<protein>
    <recommendedName>
        <fullName evidence="1">F-box domain-containing protein</fullName>
    </recommendedName>
</protein>
<dbReference type="InterPro" id="IPR036047">
    <property type="entry name" value="F-box-like_dom_sf"/>
</dbReference>
<dbReference type="SUPFAM" id="SSF81383">
    <property type="entry name" value="F-box domain"/>
    <property type="match status" value="1"/>
</dbReference>
<dbReference type="PANTHER" id="PTHR35546">
    <property type="entry name" value="F-BOX PROTEIN INTERACTION DOMAIN PROTEIN-RELATED"/>
    <property type="match status" value="1"/>
</dbReference>
<sequence length="406" mass="47300">MTAHFNKRTSESSSWQAEKVAGNDDLLRQILVRLPGSSLLRFRCVCRHWRFLTSSSDFRQLQSCRSAASTAGLFLFRKSDRRYHLDHLLNFPETSKRRVPSNIRTFIGSFQSIKPINYCNGLLCLRLHLDNDEVFYCVYNPCTNRYTNIPLPEIDDLDEIVSMNLAFDPSKSSYYKIVCIVKEGLGLLRFLTFSTEANSSTTWKESGQQVQIRVDHYYYFGKGVFLNGAIHLVSKHSPFLCFDVDNECLKKMPSTSIPEGHDRRKIKYFGESAGKLYLIEENVLRPTLLNVFELDKDYSKWFMKYVVDVDVLTRLFPLMVFNEPESLDAIDYQFDVLCFLDGEKEGKTMLVLSLPEKMISYDIKNMNVKELLKVQLEELHLNMEGFLVYNYKWYHAYKHVETLALV</sequence>